<evidence type="ECO:0000256" key="12">
    <source>
        <dbReference type="ARBA" id="ARBA00023012"/>
    </source>
</evidence>
<reference evidence="18" key="1">
    <citation type="submission" date="2022-04" db="EMBL/GenBank/DDBJ databases">
        <title>Complete genome of Methanoplanus endosymbiosus DSM 3599.</title>
        <authorList>
            <person name="Chen S.-C."/>
            <person name="You Y.-T."/>
            <person name="Zhou Y.-Z."/>
            <person name="Lai M.-C."/>
        </authorList>
    </citation>
    <scope>NUCLEOTIDE SEQUENCE</scope>
    <source>
        <strain evidence="18">DSM 3599</strain>
    </source>
</reference>
<dbReference type="RefSeq" id="WP_257741979.1">
    <property type="nucleotide sequence ID" value="NZ_CP096115.1"/>
</dbReference>
<evidence type="ECO:0000313" key="19">
    <source>
        <dbReference type="Proteomes" id="UP001060368"/>
    </source>
</evidence>
<dbReference type="EC" id="2.7.13.3" evidence="3"/>
<dbReference type="Pfam" id="PF02518">
    <property type="entry name" value="HATPase_c"/>
    <property type="match status" value="1"/>
</dbReference>
<evidence type="ECO:0000256" key="9">
    <source>
        <dbReference type="ARBA" id="ARBA00022741"/>
    </source>
</evidence>
<dbReference type="Gene3D" id="2.30.30.40">
    <property type="entry name" value="SH3 Domains"/>
    <property type="match status" value="1"/>
</dbReference>
<dbReference type="InterPro" id="IPR036641">
    <property type="entry name" value="HPT_dom_sf"/>
</dbReference>
<keyword evidence="8" id="KW-0808">Transferase</keyword>
<keyword evidence="11" id="KW-0067">ATP-binding</keyword>
<dbReference type="Gene3D" id="1.20.120.160">
    <property type="entry name" value="HPT domain"/>
    <property type="match status" value="1"/>
</dbReference>
<dbReference type="Gene3D" id="1.10.287.560">
    <property type="entry name" value="Histidine kinase CheA-like, homodimeric domain"/>
    <property type="match status" value="1"/>
</dbReference>
<dbReference type="InterPro" id="IPR037006">
    <property type="entry name" value="CheA-like_homodim_sf"/>
</dbReference>
<dbReference type="PANTHER" id="PTHR43395">
    <property type="entry name" value="SENSOR HISTIDINE KINASE CHEA"/>
    <property type="match status" value="1"/>
</dbReference>
<feature type="domain" description="HPt" evidence="17">
    <location>
        <begin position="1"/>
        <end position="103"/>
    </location>
</feature>
<keyword evidence="6" id="KW-0145">Chemotaxis</keyword>
<dbReference type="Pfam" id="PF07194">
    <property type="entry name" value="P2"/>
    <property type="match status" value="2"/>
</dbReference>
<keyword evidence="10" id="KW-0418">Kinase</keyword>
<evidence type="ECO:0000259" key="17">
    <source>
        <dbReference type="PROSITE" id="PS50894"/>
    </source>
</evidence>
<dbReference type="InterPro" id="IPR003594">
    <property type="entry name" value="HATPase_dom"/>
</dbReference>
<dbReference type="GO" id="GO:0006935">
    <property type="term" value="P:chemotaxis"/>
    <property type="evidence" value="ECO:0007669"/>
    <property type="project" value="UniProtKB-KW"/>
</dbReference>
<feature type="compositionally biased region" description="Basic and acidic residues" evidence="14">
    <location>
        <begin position="159"/>
        <end position="169"/>
    </location>
</feature>
<evidence type="ECO:0000259" key="16">
    <source>
        <dbReference type="PROSITE" id="PS50851"/>
    </source>
</evidence>
<dbReference type="FunFam" id="3.30.565.10:FF:000016">
    <property type="entry name" value="Chemotaxis protein CheA, putative"/>
    <property type="match status" value="1"/>
</dbReference>
<evidence type="ECO:0000256" key="14">
    <source>
        <dbReference type="SAM" id="MobiDB-lite"/>
    </source>
</evidence>
<dbReference type="PROSITE" id="PS50851">
    <property type="entry name" value="CHEW"/>
    <property type="match status" value="1"/>
</dbReference>
<dbReference type="InterPro" id="IPR002545">
    <property type="entry name" value="CheW-lke_dom"/>
</dbReference>
<sequence>MTDEESYRKLFVAESLENHETIVNNILILEEGSDDTAIDEIFRSAHTLKGMSASMGYSEMEHLCHKMEDVFHCIRSGAVDISPELTDLLLACTDSIEEMIDDVENGGDTSTFSTGDFISQLEDIESSAESCKPEGVSAVGQGSFSSEIDAILNSAGPGDSDKSGDEPKTPEPSGENDSPDEFDSDLKADYDEDSSVSNRYRIVARLSEDCNMMDVRSMIILQNLEDLGRIISSKPTAEELDEGVCSDIFEICIESEDSEEALLSAAKVTDVSEVEIFTSDKNPAASNPVYRLDIIISPECTMKDIRAMIILQNLEKAGDIISSRPTYEEIDAGSIEDFFSVIIMSEKPGDDLIRLSSGPDTASVKLFRTEGTDYSLDNSGWIFVSESLSKTPEQSKEVVSGSEAASGSVPDAGGPAEEPVMTDVTEDSKPEPDVKVPDKKEKNGRKKKEVKNIRVDISRLDQMMNLVEDLVINGGRLKQISKEYQIKEMDEALSMVGRSISDLQNLMMYIRMIPLNQIFNRFPRVVRDVAHHDGKEVEFIMTGGETELDRSVIDGLGDPLLHLIRNGVNHGIETPEERLKAGKPAKGTLTLSAWRDQGNVIIELADDGGGIPREKVLKKAIERNLISPEDAEVLPDEEVPGFLFQAGFSTAEQVTDISGRGVGLDVVKGAIESLKGSIKVSSKEGRGTSFTLTLPPTMAIIEVMMVRINKKRCAIPINAVVEVAKIDPRRINRIGSTEAVLLRDEVLQISRLNEMFGVCEDSGIVVIVQNHGTKSCIPVDVVEGQQEVVVKPVSNVIGNCPGVGGITIPGDGDVVPILDVNTMIIM</sequence>
<dbReference type="GeneID" id="74308179"/>
<dbReference type="Gene3D" id="3.30.70.1110">
    <property type="entry name" value="Histidine kinase CheA-like, P2 response regulator-binding domain"/>
    <property type="match status" value="2"/>
</dbReference>
<keyword evidence="12" id="KW-0902">Two-component regulatory system</keyword>
<dbReference type="InterPro" id="IPR036061">
    <property type="entry name" value="CheW-like_dom_sf"/>
</dbReference>
<dbReference type="Pfam" id="PF02895">
    <property type="entry name" value="H-kinase_dim"/>
    <property type="match status" value="1"/>
</dbReference>
<dbReference type="SMART" id="SM00387">
    <property type="entry name" value="HATPase_c"/>
    <property type="match status" value="1"/>
</dbReference>
<dbReference type="Pfam" id="PF01584">
    <property type="entry name" value="CheW"/>
    <property type="match status" value="1"/>
</dbReference>
<dbReference type="SUPFAM" id="SSF55052">
    <property type="entry name" value="CheY-binding domain of CheA"/>
    <property type="match status" value="2"/>
</dbReference>
<evidence type="ECO:0000256" key="1">
    <source>
        <dbReference type="ARBA" id="ARBA00000085"/>
    </source>
</evidence>
<evidence type="ECO:0000256" key="8">
    <source>
        <dbReference type="ARBA" id="ARBA00022679"/>
    </source>
</evidence>
<dbReference type="InterPro" id="IPR051315">
    <property type="entry name" value="Bact_Chemotaxis_CheA"/>
</dbReference>
<keyword evidence="19" id="KW-1185">Reference proteome</keyword>
<comment type="subcellular location">
    <subcellularLocation>
        <location evidence="2">Cytoplasm</location>
    </subcellularLocation>
</comment>
<feature type="domain" description="CheW-like" evidence="16">
    <location>
        <begin position="700"/>
        <end position="826"/>
    </location>
</feature>
<feature type="modified residue" description="Phosphohistidine" evidence="13">
    <location>
        <position position="46"/>
    </location>
</feature>
<dbReference type="SUPFAM" id="SSF47384">
    <property type="entry name" value="Homodimeric domain of signal transducing histidine kinase"/>
    <property type="match status" value="1"/>
</dbReference>
<dbReference type="Gene3D" id="3.30.565.10">
    <property type="entry name" value="Histidine kinase-like ATPase, C-terminal domain"/>
    <property type="match status" value="1"/>
</dbReference>
<accession>A0A9E7TJG9</accession>
<dbReference type="SMART" id="SM00073">
    <property type="entry name" value="HPT"/>
    <property type="match status" value="1"/>
</dbReference>
<protein>
    <recommendedName>
        <fullName evidence="4">Chemotaxis protein CheA</fullName>
        <ecNumber evidence="3">2.7.13.3</ecNumber>
    </recommendedName>
</protein>
<evidence type="ECO:0000256" key="2">
    <source>
        <dbReference type="ARBA" id="ARBA00004496"/>
    </source>
</evidence>
<name>A0A9E7TJG9_9EURY</name>
<dbReference type="PANTHER" id="PTHR43395:SF10">
    <property type="entry name" value="CHEMOTAXIS PROTEIN CHEA"/>
    <property type="match status" value="1"/>
</dbReference>
<dbReference type="SMART" id="SM00260">
    <property type="entry name" value="CheW"/>
    <property type="match status" value="1"/>
</dbReference>
<dbReference type="PROSITE" id="PS50894">
    <property type="entry name" value="HPT"/>
    <property type="match status" value="1"/>
</dbReference>
<dbReference type="InterPro" id="IPR037052">
    <property type="entry name" value="CheA-like_P2_sf"/>
</dbReference>
<dbReference type="InterPro" id="IPR036890">
    <property type="entry name" value="HATPase_C_sf"/>
</dbReference>
<gene>
    <name evidence="18" type="ORF">L6E24_10720</name>
</gene>
<feature type="domain" description="Histidine kinase" evidence="15">
    <location>
        <begin position="448"/>
        <end position="698"/>
    </location>
</feature>
<evidence type="ECO:0000259" key="15">
    <source>
        <dbReference type="PROSITE" id="PS50109"/>
    </source>
</evidence>
<evidence type="ECO:0000313" key="18">
    <source>
        <dbReference type="EMBL" id="UUX91829.1"/>
    </source>
</evidence>
<dbReference type="InterPro" id="IPR008207">
    <property type="entry name" value="Sig_transdc_His_kin_Hpt_dom"/>
</dbReference>
<dbReference type="SUPFAM" id="SSF55874">
    <property type="entry name" value="ATPase domain of HSP90 chaperone/DNA topoisomerase II/histidine kinase"/>
    <property type="match status" value="1"/>
</dbReference>
<evidence type="ECO:0000256" key="11">
    <source>
        <dbReference type="ARBA" id="ARBA00022840"/>
    </source>
</evidence>
<feature type="compositionally biased region" description="Low complexity" evidence="14">
    <location>
        <begin position="397"/>
        <end position="409"/>
    </location>
</feature>
<comment type="catalytic activity">
    <reaction evidence="1">
        <text>ATP + protein L-histidine = ADP + protein N-phospho-L-histidine.</text>
        <dbReference type="EC" id="2.7.13.3"/>
    </reaction>
</comment>
<dbReference type="SUPFAM" id="SSF47226">
    <property type="entry name" value="Histidine-containing phosphotransfer domain, HPT domain"/>
    <property type="match status" value="1"/>
</dbReference>
<dbReference type="Pfam" id="PF01627">
    <property type="entry name" value="Hpt"/>
    <property type="match status" value="1"/>
</dbReference>
<feature type="compositionally biased region" description="Basic and acidic residues" evidence="14">
    <location>
        <begin position="426"/>
        <end position="441"/>
    </location>
</feature>
<dbReference type="InterPro" id="IPR010808">
    <property type="entry name" value="CheA_P2-bd"/>
</dbReference>
<dbReference type="PRINTS" id="PR00344">
    <property type="entry name" value="BCTRLSENSOR"/>
</dbReference>
<dbReference type="GO" id="GO:0005524">
    <property type="term" value="F:ATP binding"/>
    <property type="evidence" value="ECO:0007669"/>
    <property type="project" value="UniProtKB-KW"/>
</dbReference>
<evidence type="ECO:0000256" key="13">
    <source>
        <dbReference type="PROSITE-ProRule" id="PRU00110"/>
    </source>
</evidence>
<dbReference type="CDD" id="cd16916">
    <property type="entry name" value="HATPase_CheA-like"/>
    <property type="match status" value="1"/>
</dbReference>
<dbReference type="Proteomes" id="UP001060368">
    <property type="component" value="Chromosome"/>
</dbReference>
<dbReference type="InterPro" id="IPR004358">
    <property type="entry name" value="Sig_transdc_His_kin-like_C"/>
</dbReference>
<dbReference type="InterPro" id="IPR004105">
    <property type="entry name" value="CheA-like_dim"/>
</dbReference>
<dbReference type="SMART" id="SM01231">
    <property type="entry name" value="H-kinase_dim"/>
    <property type="match status" value="1"/>
</dbReference>
<evidence type="ECO:0000256" key="7">
    <source>
        <dbReference type="ARBA" id="ARBA00022553"/>
    </source>
</evidence>
<feature type="region of interest" description="Disordered" evidence="14">
    <location>
        <begin position="392"/>
        <end position="448"/>
    </location>
</feature>
<evidence type="ECO:0000256" key="6">
    <source>
        <dbReference type="ARBA" id="ARBA00022500"/>
    </source>
</evidence>
<organism evidence="18 19">
    <name type="scientific">Methanoplanus endosymbiosus</name>
    <dbReference type="NCBI Taxonomy" id="33865"/>
    <lineage>
        <taxon>Archaea</taxon>
        <taxon>Methanobacteriati</taxon>
        <taxon>Methanobacteriota</taxon>
        <taxon>Stenosarchaea group</taxon>
        <taxon>Methanomicrobia</taxon>
        <taxon>Methanomicrobiales</taxon>
        <taxon>Methanomicrobiaceae</taxon>
        <taxon>Methanoplanus</taxon>
    </lineage>
</organism>
<dbReference type="SUPFAM" id="SSF50341">
    <property type="entry name" value="CheW-like"/>
    <property type="match status" value="1"/>
</dbReference>
<feature type="region of interest" description="Disordered" evidence="14">
    <location>
        <begin position="151"/>
        <end position="191"/>
    </location>
</feature>
<evidence type="ECO:0000256" key="5">
    <source>
        <dbReference type="ARBA" id="ARBA00022490"/>
    </source>
</evidence>
<dbReference type="InterPro" id="IPR036097">
    <property type="entry name" value="HisK_dim/P_sf"/>
</dbReference>
<evidence type="ECO:0000256" key="10">
    <source>
        <dbReference type="ARBA" id="ARBA00022777"/>
    </source>
</evidence>
<dbReference type="KEGG" id="mend:L6E24_10720"/>
<dbReference type="AlphaFoldDB" id="A0A9E7TJG9"/>
<dbReference type="EMBL" id="CP096115">
    <property type="protein sequence ID" value="UUX91829.1"/>
    <property type="molecule type" value="Genomic_DNA"/>
</dbReference>
<dbReference type="InterPro" id="IPR035891">
    <property type="entry name" value="CheY-binding_CheA"/>
</dbReference>
<dbReference type="CDD" id="cd00088">
    <property type="entry name" value="HPT"/>
    <property type="match status" value="1"/>
</dbReference>
<keyword evidence="5" id="KW-0963">Cytoplasm</keyword>
<dbReference type="InterPro" id="IPR005467">
    <property type="entry name" value="His_kinase_dom"/>
</dbReference>
<evidence type="ECO:0000256" key="3">
    <source>
        <dbReference type="ARBA" id="ARBA00012438"/>
    </source>
</evidence>
<proteinExistence type="predicted"/>
<keyword evidence="7 13" id="KW-0597">Phosphoprotein</keyword>
<dbReference type="GO" id="GO:0005737">
    <property type="term" value="C:cytoplasm"/>
    <property type="evidence" value="ECO:0007669"/>
    <property type="project" value="UniProtKB-SubCell"/>
</dbReference>
<dbReference type="GO" id="GO:0000155">
    <property type="term" value="F:phosphorelay sensor kinase activity"/>
    <property type="evidence" value="ECO:0007669"/>
    <property type="project" value="InterPro"/>
</dbReference>
<dbReference type="PROSITE" id="PS50109">
    <property type="entry name" value="HIS_KIN"/>
    <property type="match status" value="1"/>
</dbReference>
<evidence type="ECO:0000256" key="4">
    <source>
        <dbReference type="ARBA" id="ARBA00021495"/>
    </source>
</evidence>
<keyword evidence="9" id="KW-0547">Nucleotide-binding</keyword>